<gene>
    <name evidence="1" type="ORF">ARMGADRAFT_1024616</name>
</gene>
<keyword evidence="2" id="KW-1185">Reference proteome</keyword>
<accession>A0A2H3EL25</accession>
<dbReference type="Proteomes" id="UP000217790">
    <property type="component" value="Unassembled WGS sequence"/>
</dbReference>
<name>A0A2H3EL25_ARMGA</name>
<dbReference type="EMBL" id="KZ293646">
    <property type="protein sequence ID" value="PBL00704.1"/>
    <property type="molecule type" value="Genomic_DNA"/>
</dbReference>
<evidence type="ECO:0000313" key="1">
    <source>
        <dbReference type="EMBL" id="PBL00704.1"/>
    </source>
</evidence>
<sequence>MAWLSAQLFKTYRPLKDAQIGLPLFNVFLCICAWEWNLTGFRIITILVVLIILKVVGTYNSTGQRYKGHFNVWLTNKWQALLNSEIIHSHVPASRPITGWINGDLYTPTTEVFGILPIPINVQTSSAITNFNQANPPKKFQYLARKQDTHFAVLTVHITEEKQLFSDCMLNEPSFTAAPESEPVWLDAVKIWNNHTDGETIFYKLIEHLKTYYSTWKSTMNAKHTMIATYNKRRPIDKLVRNVDARVHNMPLVPQRLSLSQPIPSSGLNLQPTTTETSEPCVQYPGIPQTSQTLHFNEDVDGHITTLTYRTTIQQIHNQKDPGDLNLRESKDRVGNDLVKHVRNVEEAKGVEEILGSKTARTAAMTVVGWTVLAGTAEIRSKD</sequence>
<proteinExistence type="predicted"/>
<dbReference type="STRING" id="47427.A0A2H3EL25"/>
<protein>
    <submittedName>
        <fullName evidence="1">Uncharacterized protein</fullName>
    </submittedName>
</protein>
<dbReference type="AlphaFoldDB" id="A0A2H3EL25"/>
<dbReference type="InParanoid" id="A0A2H3EL25"/>
<reference evidence="2" key="1">
    <citation type="journal article" date="2017" name="Nat. Ecol. Evol.">
        <title>Genome expansion and lineage-specific genetic innovations in the forest pathogenic fungi Armillaria.</title>
        <authorList>
            <person name="Sipos G."/>
            <person name="Prasanna A.N."/>
            <person name="Walter M.C."/>
            <person name="O'Connor E."/>
            <person name="Balint B."/>
            <person name="Krizsan K."/>
            <person name="Kiss B."/>
            <person name="Hess J."/>
            <person name="Varga T."/>
            <person name="Slot J."/>
            <person name="Riley R."/>
            <person name="Boka B."/>
            <person name="Rigling D."/>
            <person name="Barry K."/>
            <person name="Lee J."/>
            <person name="Mihaltcheva S."/>
            <person name="LaButti K."/>
            <person name="Lipzen A."/>
            <person name="Waldron R."/>
            <person name="Moloney N.M."/>
            <person name="Sperisen C."/>
            <person name="Kredics L."/>
            <person name="Vagvoelgyi C."/>
            <person name="Patrignani A."/>
            <person name="Fitzpatrick D."/>
            <person name="Nagy I."/>
            <person name="Doyle S."/>
            <person name="Anderson J.B."/>
            <person name="Grigoriev I.V."/>
            <person name="Gueldener U."/>
            <person name="Muensterkoetter M."/>
            <person name="Nagy L.G."/>
        </authorList>
    </citation>
    <scope>NUCLEOTIDE SEQUENCE [LARGE SCALE GENOMIC DNA]</scope>
    <source>
        <strain evidence="2">Ar21-2</strain>
    </source>
</reference>
<evidence type="ECO:0000313" key="2">
    <source>
        <dbReference type="Proteomes" id="UP000217790"/>
    </source>
</evidence>
<dbReference type="OrthoDB" id="1920326at2759"/>
<organism evidence="1 2">
    <name type="scientific">Armillaria gallica</name>
    <name type="common">Bulbous honey fungus</name>
    <name type="synonym">Armillaria bulbosa</name>
    <dbReference type="NCBI Taxonomy" id="47427"/>
    <lineage>
        <taxon>Eukaryota</taxon>
        <taxon>Fungi</taxon>
        <taxon>Dikarya</taxon>
        <taxon>Basidiomycota</taxon>
        <taxon>Agaricomycotina</taxon>
        <taxon>Agaricomycetes</taxon>
        <taxon>Agaricomycetidae</taxon>
        <taxon>Agaricales</taxon>
        <taxon>Marasmiineae</taxon>
        <taxon>Physalacriaceae</taxon>
        <taxon>Armillaria</taxon>
    </lineage>
</organism>